<dbReference type="STRING" id="1121429.SAMN02745133_00247"/>
<dbReference type="GO" id="GO:0016740">
    <property type="term" value="F:transferase activity"/>
    <property type="evidence" value="ECO:0007669"/>
    <property type="project" value="UniProtKB-KW"/>
</dbReference>
<feature type="domain" description="Penicillin-binding protein transpeptidase" evidence="2">
    <location>
        <begin position="159"/>
        <end position="469"/>
    </location>
</feature>
<dbReference type="InterPro" id="IPR050515">
    <property type="entry name" value="Beta-lactam/transpept"/>
</dbReference>
<reference evidence="5" key="1">
    <citation type="submission" date="2016-11" db="EMBL/GenBank/DDBJ databases">
        <authorList>
            <person name="Varghese N."/>
            <person name="Submissions S."/>
        </authorList>
    </citation>
    <scope>NUCLEOTIDE SEQUENCE [LARGE SCALE GENOMIC DNA]</scope>
    <source>
        <strain evidence="5">DSM 12395</strain>
    </source>
</reference>
<dbReference type="SUPFAM" id="SSF56519">
    <property type="entry name" value="Penicillin binding protein dimerisation domain"/>
    <property type="match status" value="1"/>
</dbReference>
<dbReference type="GO" id="GO:0005886">
    <property type="term" value="C:plasma membrane"/>
    <property type="evidence" value="ECO:0007669"/>
    <property type="project" value="TreeGrafter"/>
</dbReference>
<evidence type="ECO:0000259" key="2">
    <source>
        <dbReference type="Pfam" id="PF00905"/>
    </source>
</evidence>
<dbReference type="SUPFAM" id="SSF56601">
    <property type="entry name" value="beta-lactamase/transpeptidase-like"/>
    <property type="match status" value="1"/>
</dbReference>
<dbReference type="InterPro" id="IPR036138">
    <property type="entry name" value="PBP_dimer_sf"/>
</dbReference>
<keyword evidence="4" id="KW-0808">Transferase</keyword>
<keyword evidence="5" id="KW-1185">Reference proteome</keyword>
<dbReference type="GO" id="GO:0071972">
    <property type="term" value="F:peptidoglycan L,D-transpeptidase activity"/>
    <property type="evidence" value="ECO:0007669"/>
    <property type="project" value="TreeGrafter"/>
</dbReference>
<dbReference type="PANTHER" id="PTHR30627">
    <property type="entry name" value="PEPTIDOGLYCAN D,D-TRANSPEPTIDASE"/>
    <property type="match status" value="1"/>
</dbReference>
<dbReference type="InterPro" id="IPR012338">
    <property type="entry name" value="Beta-lactam/transpept-like"/>
</dbReference>
<feature type="domain" description="Penicillin binding protein A dimerisation" evidence="3">
    <location>
        <begin position="54"/>
        <end position="137"/>
    </location>
</feature>
<dbReference type="GO" id="GO:0008658">
    <property type="term" value="F:penicillin binding"/>
    <property type="evidence" value="ECO:0007669"/>
    <property type="project" value="InterPro"/>
</dbReference>
<evidence type="ECO:0000313" key="4">
    <source>
        <dbReference type="EMBL" id="SHE36019.1"/>
    </source>
</evidence>
<keyword evidence="1" id="KW-0472">Membrane</keyword>
<dbReference type="Gene3D" id="3.90.1310.10">
    <property type="entry name" value="Penicillin-binding protein 2a (Domain 2)"/>
    <property type="match status" value="1"/>
</dbReference>
<evidence type="ECO:0000259" key="3">
    <source>
        <dbReference type="Pfam" id="PF21922"/>
    </source>
</evidence>
<dbReference type="Gene3D" id="3.40.710.10">
    <property type="entry name" value="DD-peptidase/beta-lactamase superfamily"/>
    <property type="match status" value="1"/>
</dbReference>
<protein>
    <submittedName>
        <fullName evidence="4">Peptidoglycan glycosyltransferase</fullName>
    </submittedName>
</protein>
<accession>A0A1M4SUX6</accession>
<gene>
    <name evidence="4" type="ORF">SAMN02745133_00247</name>
</gene>
<dbReference type="EMBL" id="FQUY01000001">
    <property type="protein sequence ID" value="SHE36019.1"/>
    <property type="molecule type" value="Genomic_DNA"/>
</dbReference>
<dbReference type="InterPro" id="IPR054120">
    <property type="entry name" value="PBPA_dimer"/>
</dbReference>
<dbReference type="InterPro" id="IPR001460">
    <property type="entry name" value="PCN-bd_Tpept"/>
</dbReference>
<organism evidence="4 5">
    <name type="scientific">Desulforamulus putei DSM 12395</name>
    <dbReference type="NCBI Taxonomy" id="1121429"/>
    <lineage>
        <taxon>Bacteria</taxon>
        <taxon>Bacillati</taxon>
        <taxon>Bacillota</taxon>
        <taxon>Clostridia</taxon>
        <taxon>Eubacteriales</taxon>
        <taxon>Peptococcaceae</taxon>
        <taxon>Desulforamulus</taxon>
    </lineage>
</organism>
<keyword evidence="1" id="KW-1133">Transmembrane helix</keyword>
<keyword evidence="1" id="KW-0812">Transmembrane</keyword>
<dbReference type="PANTHER" id="PTHR30627:SF24">
    <property type="entry name" value="PENICILLIN-BINDING PROTEIN 4B"/>
    <property type="match status" value="1"/>
</dbReference>
<dbReference type="GO" id="GO:0071555">
    <property type="term" value="P:cell wall organization"/>
    <property type="evidence" value="ECO:0007669"/>
    <property type="project" value="TreeGrafter"/>
</dbReference>
<dbReference type="Pfam" id="PF00905">
    <property type="entry name" value="Transpeptidase"/>
    <property type="match status" value="1"/>
</dbReference>
<evidence type="ECO:0000256" key="1">
    <source>
        <dbReference type="SAM" id="Phobius"/>
    </source>
</evidence>
<sequence>MEMKHNIKKLGYFLLCIFVLLILYLSYLVLQQGEELATHPQNRRMAAREAGIIRGTIFDRKGVVLAETKWLGERGKRVYLTENHVSPFAHVVGYVSEKYGSAGLEASFSKELLGLTDADALENLLDKIFNRTPRGHDLVLTLDASLQRTAWQALNGRRGAVVALDPKTGAVLAMVSSPAFDSNAIDQAGVWSRLNRDEENAPLLNRSTQGAYPPGSAFKIVTGSGILARQTARPADTIQCPGYVVVDGNRIADNRAHGKVDFIKALALSCNTYFAREGLKLGWDGLVHTFNQFGLNQSPALGIPVRPGTLAVKERRNRSQLAESSFGQGDTLISPLHMALACSAIANNGVIMKPFLVKEVCKPDGKAVRVTESSIWLTATSPEVAALVKEGMIAAVNWGTASPAAIRGVDVAGKTGTAETKTDRQPNSLPHAWFVGFAPANDPKVVVAVVVEKSGSGSRVAAPIAREVMAAALFRR</sequence>
<evidence type="ECO:0000313" key="5">
    <source>
        <dbReference type="Proteomes" id="UP000184148"/>
    </source>
</evidence>
<proteinExistence type="predicted"/>
<dbReference type="Proteomes" id="UP000184148">
    <property type="component" value="Unassembled WGS sequence"/>
</dbReference>
<dbReference type="AlphaFoldDB" id="A0A1M4SUX6"/>
<dbReference type="Pfam" id="PF21922">
    <property type="entry name" value="PBP_dimer_2"/>
    <property type="match status" value="1"/>
</dbReference>
<name>A0A1M4SUX6_9FIRM</name>
<feature type="transmembrane region" description="Helical" evidence="1">
    <location>
        <begin position="12"/>
        <end position="30"/>
    </location>
</feature>